<accession>A0A364KS70</accession>
<evidence type="ECO:0000256" key="1">
    <source>
        <dbReference type="ARBA" id="ARBA00005595"/>
    </source>
</evidence>
<dbReference type="GO" id="GO:0000398">
    <property type="term" value="P:mRNA splicing, via spliceosome"/>
    <property type="evidence" value="ECO:0007669"/>
    <property type="project" value="InterPro"/>
</dbReference>
<dbReference type="RefSeq" id="XP_040730911.1">
    <property type="nucleotide sequence ID" value="XM_040874549.1"/>
</dbReference>
<comment type="similarity">
    <text evidence="1">Belongs to the CWC16 family.</text>
</comment>
<dbReference type="Proteomes" id="UP000249363">
    <property type="component" value="Unassembled WGS sequence"/>
</dbReference>
<dbReference type="PANTHER" id="PTHR12111">
    <property type="entry name" value="SPLICING FACTOR YJU2"/>
    <property type="match status" value="1"/>
</dbReference>
<name>A0A364KS70_TALAM</name>
<dbReference type="AlphaFoldDB" id="A0A364KS70"/>
<protein>
    <submittedName>
        <fullName evidence="3">Uncharacterized protein</fullName>
    </submittedName>
</protein>
<dbReference type="GO" id="GO:0005684">
    <property type="term" value="C:U2-type spliceosomal complex"/>
    <property type="evidence" value="ECO:0007669"/>
    <property type="project" value="TreeGrafter"/>
</dbReference>
<comment type="caution">
    <text evidence="3">The sequence shown here is derived from an EMBL/GenBank/DDBJ whole genome shotgun (WGS) entry which is preliminary data.</text>
</comment>
<dbReference type="Pfam" id="PF04502">
    <property type="entry name" value="Saf4_Yju2"/>
    <property type="match status" value="1"/>
</dbReference>
<dbReference type="GeneID" id="63791623"/>
<feature type="region of interest" description="Disordered" evidence="2">
    <location>
        <begin position="331"/>
        <end position="377"/>
    </location>
</feature>
<feature type="region of interest" description="Disordered" evidence="2">
    <location>
        <begin position="258"/>
        <end position="281"/>
    </location>
</feature>
<dbReference type="PANTHER" id="PTHR12111:SF2">
    <property type="entry name" value="SPLICING FACTOR YJU2B-RELATED"/>
    <property type="match status" value="1"/>
</dbReference>
<dbReference type="EMBL" id="MIKG01000003">
    <property type="protein sequence ID" value="RAO66394.1"/>
    <property type="molecule type" value="Genomic_DNA"/>
</dbReference>
<organism evidence="3 4">
    <name type="scientific">Talaromyces amestolkiae</name>
    <dbReference type="NCBI Taxonomy" id="1196081"/>
    <lineage>
        <taxon>Eukaryota</taxon>
        <taxon>Fungi</taxon>
        <taxon>Dikarya</taxon>
        <taxon>Ascomycota</taxon>
        <taxon>Pezizomycotina</taxon>
        <taxon>Eurotiomycetes</taxon>
        <taxon>Eurotiomycetidae</taxon>
        <taxon>Eurotiales</taxon>
        <taxon>Trichocomaceae</taxon>
        <taxon>Talaromyces</taxon>
        <taxon>Talaromyces sect. Talaromyces</taxon>
    </lineage>
</organism>
<sequence>MQGFNMGRYIPPDQEGLTTSNKLANKHPLGNRARHLQTKGALIVRFEMPFAIWCTTCKPHETIIGQGVRFNAEKKKVGQYFSTPVYSFRMKHAVCGGWIEIRTDPKNTAYVVTEGGRKRDTGEDKDGELGPGEIRIKLHAGDETDEKKDAFARLEGKVEDKRQFDTAATRIGELVKRQDRDWDDPYEQSRRLRKSFRTERKRLEKVGQATEALKDKMSLGIDLLEETEEDKLRAGLVDFGPANTLLDGSNALATMSQTRPMFDNGTPIKQSSGFQRKEESRKHKAKLKAEQLAAERKALLSNELRGNTRAAVDPFLNEGAKIWQPTLLKTRKKKFTDADTSTERGGQAEEAEPVASTTAPSKTPAPIALVTYGSDSE</sequence>
<gene>
    <name evidence="3" type="ORF">BHQ10_002406</name>
</gene>
<dbReference type="InterPro" id="IPR007590">
    <property type="entry name" value="Saf4/Yju2"/>
</dbReference>
<dbReference type="STRING" id="1196081.A0A364KS70"/>
<evidence type="ECO:0000313" key="4">
    <source>
        <dbReference type="Proteomes" id="UP000249363"/>
    </source>
</evidence>
<proteinExistence type="inferred from homology"/>
<evidence type="ECO:0000313" key="3">
    <source>
        <dbReference type="EMBL" id="RAO66394.1"/>
    </source>
</evidence>
<dbReference type="GO" id="GO:0071014">
    <property type="term" value="C:post-mRNA release spliceosomal complex"/>
    <property type="evidence" value="ECO:0007669"/>
    <property type="project" value="TreeGrafter"/>
</dbReference>
<dbReference type="OrthoDB" id="360327at2759"/>
<reference evidence="3 4" key="1">
    <citation type="journal article" date="2017" name="Biotechnol. Biofuels">
        <title>Differential beta-glucosidase expression as a function of carbon source availability in Talaromyces amestolkiae: a genomic and proteomic approach.</title>
        <authorList>
            <person name="de Eugenio L.I."/>
            <person name="Mendez-Liter J.A."/>
            <person name="Nieto-Dominguez M."/>
            <person name="Alonso L."/>
            <person name="Gil-Munoz J."/>
            <person name="Barriuso J."/>
            <person name="Prieto A."/>
            <person name="Martinez M.J."/>
        </authorList>
    </citation>
    <scope>NUCLEOTIDE SEQUENCE [LARGE SCALE GENOMIC DNA]</scope>
    <source>
        <strain evidence="3 4">CIB</strain>
    </source>
</reference>
<evidence type="ECO:0000256" key="2">
    <source>
        <dbReference type="SAM" id="MobiDB-lite"/>
    </source>
</evidence>
<keyword evidence="4" id="KW-1185">Reference proteome</keyword>